<evidence type="ECO:0000313" key="8">
    <source>
        <dbReference type="Proteomes" id="UP000068382"/>
    </source>
</evidence>
<dbReference type="Pfam" id="PF00675">
    <property type="entry name" value="Peptidase_M16"/>
    <property type="match status" value="1"/>
</dbReference>
<evidence type="ECO:0000259" key="5">
    <source>
        <dbReference type="Pfam" id="PF00675"/>
    </source>
</evidence>
<name>A0A132C1L2_9RHOB</name>
<keyword evidence="8" id="KW-1185">Reference proteome</keyword>
<proteinExistence type="inferred from homology"/>
<protein>
    <submittedName>
        <fullName evidence="7">Protease 3</fullName>
        <ecNumber evidence="7">3.4.24.55</ecNumber>
    </submittedName>
</protein>
<comment type="cofactor">
    <cofactor evidence="1">
        <name>Zn(2+)</name>
        <dbReference type="ChEBI" id="CHEBI:29105"/>
    </cofactor>
</comment>
<gene>
    <name evidence="7" type="primary">ptrA_1</name>
    <name evidence="7" type="ORF">TRIHO_11210</name>
</gene>
<dbReference type="GO" id="GO:0006508">
    <property type="term" value="P:proteolysis"/>
    <property type="evidence" value="ECO:0007669"/>
    <property type="project" value="UniProtKB-KW"/>
</dbReference>
<comment type="similarity">
    <text evidence="2 4">Belongs to the peptidase M16 family.</text>
</comment>
<accession>A0A132C1L2</accession>
<feature type="domain" description="Peptidase M16 C-terminal" evidence="6">
    <location>
        <begin position="167"/>
        <end position="338"/>
    </location>
</feature>
<reference evidence="7 8" key="1">
    <citation type="submission" date="2015-12" db="EMBL/GenBank/DDBJ databases">
        <title>Genome sequence of the marine Rhodobacteraceae strain O3.65, Candidatus Tritonibacter horizontis.</title>
        <authorList>
            <person name="Poehlein A."/>
            <person name="Giebel H.A."/>
            <person name="Voget S."/>
            <person name="Brinkhoff T."/>
        </authorList>
    </citation>
    <scope>NUCLEOTIDE SEQUENCE [LARGE SCALE GENOMIC DNA]</scope>
    <source>
        <strain evidence="7 8">O3.65</strain>
    </source>
</reference>
<keyword evidence="7" id="KW-0378">Hydrolase</keyword>
<dbReference type="SUPFAM" id="SSF63411">
    <property type="entry name" value="LuxS/MPP-like metallohydrolase"/>
    <property type="match status" value="2"/>
</dbReference>
<evidence type="ECO:0000259" key="6">
    <source>
        <dbReference type="Pfam" id="PF05193"/>
    </source>
</evidence>
<evidence type="ECO:0000256" key="4">
    <source>
        <dbReference type="RuleBase" id="RU004447"/>
    </source>
</evidence>
<dbReference type="FunFam" id="3.30.830.10:FF:000008">
    <property type="entry name" value="Mitochondrial-processing peptidase subunit beta"/>
    <property type="match status" value="1"/>
</dbReference>
<evidence type="ECO:0000256" key="2">
    <source>
        <dbReference type="ARBA" id="ARBA00007261"/>
    </source>
</evidence>
<sequence>MTIKQARLPNGFRIVTEHMPGLQSASVGIWVSAGGRHERLEQNGVAHFLEHMAFKGTKKRSALQIAEAIEDVGGYINAYTSREVTAYYARVLKDDVDLALDVIGDIVLNSVFDDREIEIERGVILQEIGQSLDTPDDIIFDWLQEESYRDQAIGRSILGPAERVRGFSKEDLRRFVGEHYGPGQMILSAAGAVDHDRLVKAAEALFGDLVPQQQSVMDVARFVGGEVRRDKTLEQAHVALAFESPSYRADDIYTAQIYAAALGGGMSSRLFQEVREKRGLCYTIFSQAGAYEDTGMLTIYAGTSGDQVADLIGITVDELKRAADDMSDAEVERARAQMKAGMLMGLESPSNRAERLARLVQIWDEVPSLESTVARIDAVTTAEVRAMAARIGRDAPAALALYGPVSAAPGLEEIARKRAA</sequence>
<dbReference type="GO" id="GO:0046872">
    <property type="term" value="F:metal ion binding"/>
    <property type="evidence" value="ECO:0007669"/>
    <property type="project" value="InterPro"/>
</dbReference>
<evidence type="ECO:0000313" key="7">
    <source>
        <dbReference type="EMBL" id="KUP93940.1"/>
    </source>
</evidence>
<dbReference type="EMBL" id="LPUY01000038">
    <property type="protein sequence ID" value="KUP93940.1"/>
    <property type="molecule type" value="Genomic_DNA"/>
</dbReference>
<dbReference type="InterPro" id="IPR007863">
    <property type="entry name" value="Peptidase_M16_C"/>
</dbReference>
<dbReference type="Proteomes" id="UP000068382">
    <property type="component" value="Unassembled WGS sequence"/>
</dbReference>
<dbReference type="Pfam" id="PF05193">
    <property type="entry name" value="Peptidase_M16_C"/>
    <property type="match status" value="1"/>
</dbReference>
<dbReference type="OrthoDB" id="9811314at2"/>
<evidence type="ECO:0000256" key="1">
    <source>
        <dbReference type="ARBA" id="ARBA00001947"/>
    </source>
</evidence>
<dbReference type="EC" id="3.4.24.55" evidence="7"/>
<dbReference type="PROSITE" id="PS00143">
    <property type="entry name" value="INSULINASE"/>
    <property type="match status" value="1"/>
</dbReference>
<dbReference type="InterPro" id="IPR001431">
    <property type="entry name" value="Pept_M16_Zn_BS"/>
</dbReference>
<comment type="caution">
    <text evidence="7">The sequence shown here is derived from an EMBL/GenBank/DDBJ whole genome shotgun (WGS) entry which is preliminary data.</text>
</comment>
<dbReference type="PATRIC" id="fig|1768241.3.peg.1166"/>
<dbReference type="PANTHER" id="PTHR11851">
    <property type="entry name" value="METALLOPROTEASE"/>
    <property type="match status" value="1"/>
</dbReference>
<keyword evidence="3" id="KW-0482">Metalloprotease</keyword>
<dbReference type="GO" id="GO:0004222">
    <property type="term" value="F:metalloendopeptidase activity"/>
    <property type="evidence" value="ECO:0007669"/>
    <property type="project" value="UniProtKB-EC"/>
</dbReference>
<dbReference type="InterPro" id="IPR011765">
    <property type="entry name" value="Pept_M16_N"/>
</dbReference>
<dbReference type="PANTHER" id="PTHR11851:SF49">
    <property type="entry name" value="MITOCHONDRIAL-PROCESSING PEPTIDASE SUBUNIT ALPHA"/>
    <property type="match status" value="1"/>
</dbReference>
<dbReference type="AlphaFoldDB" id="A0A132C1L2"/>
<dbReference type="InterPro" id="IPR011249">
    <property type="entry name" value="Metalloenz_LuxS/M16"/>
</dbReference>
<organism evidence="7 8">
    <name type="scientific">Tritonibacter horizontis</name>
    <dbReference type="NCBI Taxonomy" id="1768241"/>
    <lineage>
        <taxon>Bacteria</taxon>
        <taxon>Pseudomonadati</taxon>
        <taxon>Pseudomonadota</taxon>
        <taxon>Alphaproteobacteria</taxon>
        <taxon>Rhodobacterales</taxon>
        <taxon>Paracoccaceae</taxon>
        <taxon>Tritonibacter</taxon>
    </lineage>
</organism>
<feature type="domain" description="Peptidase M16 N-terminal" evidence="5">
    <location>
        <begin position="13"/>
        <end position="160"/>
    </location>
</feature>
<dbReference type="Gene3D" id="3.30.830.10">
    <property type="entry name" value="Metalloenzyme, LuxS/M16 peptidase-like"/>
    <property type="match status" value="2"/>
</dbReference>
<dbReference type="RefSeq" id="WP_068241123.1">
    <property type="nucleotide sequence ID" value="NZ_LPUY01000038.1"/>
</dbReference>
<keyword evidence="7" id="KW-0645">Protease</keyword>
<dbReference type="InterPro" id="IPR050361">
    <property type="entry name" value="MPP/UQCRC_Complex"/>
</dbReference>
<evidence type="ECO:0000256" key="3">
    <source>
        <dbReference type="ARBA" id="ARBA00023049"/>
    </source>
</evidence>